<dbReference type="EMBL" id="LGSR01000013">
    <property type="protein sequence ID" value="KOS21210.1"/>
    <property type="molecule type" value="Genomic_DNA"/>
</dbReference>
<keyword evidence="2" id="KW-0732">Signal</keyword>
<feature type="compositionally biased region" description="Low complexity" evidence="1">
    <location>
        <begin position="181"/>
        <end position="193"/>
    </location>
</feature>
<evidence type="ECO:0000256" key="2">
    <source>
        <dbReference type="SAM" id="SignalP"/>
    </source>
</evidence>
<dbReference type="Proteomes" id="UP000053831">
    <property type="component" value="Unassembled WGS sequence"/>
</dbReference>
<reference evidence="3 4" key="1">
    <citation type="submission" date="2015-07" db="EMBL/GenBank/DDBJ databases">
        <title>The genome of the fungus Escovopsis weberi, a specialized disease agent of ant agriculture.</title>
        <authorList>
            <person name="de Man T.J."/>
            <person name="Stajich J.E."/>
            <person name="Kubicek C.P."/>
            <person name="Chenthamara K."/>
            <person name="Atanasova L."/>
            <person name="Druzhinina I.S."/>
            <person name="Birnbaum S."/>
            <person name="Barribeau S.M."/>
            <person name="Teiling C."/>
            <person name="Suen G."/>
            <person name="Currie C."/>
            <person name="Gerardo N.M."/>
        </authorList>
    </citation>
    <scope>NUCLEOTIDE SEQUENCE [LARGE SCALE GENOMIC DNA]</scope>
</reference>
<feature type="chain" id="PRO_5005818977" evidence="2">
    <location>
        <begin position="26"/>
        <end position="277"/>
    </location>
</feature>
<organism evidence="3 4">
    <name type="scientific">Escovopsis weberi</name>
    <dbReference type="NCBI Taxonomy" id="150374"/>
    <lineage>
        <taxon>Eukaryota</taxon>
        <taxon>Fungi</taxon>
        <taxon>Dikarya</taxon>
        <taxon>Ascomycota</taxon>
        <taxon>Pezizomycotina</taxon>
        <taxon>Sordariomycetes</taxon>
        <taxon>Hypocreomycetidae</taxon>
        <taxon>Hypocreales</taxon>
        <taxon>Hypocreaceae</taxon>
        <taxon>Escovopsis</taxon>
    </lineage>
</organism>
<evidence type="ECO:0000313" key="4">
    <source>
        <dbReference type="Proteomes" id="UP000053831"/>
    </source>
</evidence>
<gene>
    <name evidence="3" type="ORF">ESCO_004439</name>
</gene>
<proteinExistence type="predicted"/>
<keyword evidence="4" id="KW-1185">Reference proteome</keyword>
<accession>A0A0M8N6V7</accession>
<comment type="caution">
    <text evidence="3">The sequence shown here is derived from an EMBL/GenBank/DDBJ whole genome shotgun (WGS) entry which is preliminary data.</text>
</comment>
<feature type="region of interest" description="Disordered" evidence="1">
    <location>
        <begin position="130"/>
        <end position="246"/>
    </location>
</feature>
<protein>
    <submittedName>
        <fullName evidence="3">Uncharacterized protein</fullName>
    </submittedName>
</protein>
<feature type="compositionally biased region" description="Low complexity" evidence="1">
    <location>
        <begin position="162"/>
        <end position="172"/>
    </location>
</feature>
<sequence length="277" mass="27332">MRPGPGFPRLLATTLSALPLALALAQRSSARSTSFLTLSVLENLSIPKPPLSCVFAYNAPVWECGSSDLASGAAAASTCSAACREELRALQAGISASCAGASGGASGSLLALAQAGRLVAALCDSAEAAEPDPRAQGAPQAQGFTTQAPAAPAPTGAPGPPASTGAAAANPGEGSGEGDQSEGQSAAEQQEFQPASRKTPSAGGWSSLAAGHAGWPWDRPRPSPSPTVRPVTLTGGGSPFDPPNAADNDARVIGTATTPMLFGVACASVCLSLWLSS</sequence>
<dbReference type="AlphaFoldDB" id="A0A0M8N6V7"/>
<evidence type="ECO:0000256" key="1">
    <source>
        <dbReference type="SAM" id="MobiDB-lite"/>
    </source>
</evidence>
<name>A0A0M8N6V7_ESCWE</name>
<feature type="signal peptide" evidence="2">
    <location>
        <begin position="1"/>
        <end position="25"/>
    </location>
</feature>
<evidence type="ECO:0000313" key="3">
    <source>
        <dbReference type="EMBL" id="KOS21210.1"/>
    </source>
</evidence>
<feature type="compositionally biased region" description="Low complexity" evidence="1">
    <location>
        <begin position="135"/>
        <end position="150"/>
    </location>
</feature>
<feature type="compositionally biased region" description="Pro residues" evidence="1">
    <location>
        <begin position="151"/>
        <end position="161"/>
    </location>
</feature>